<reference evidence="1" key="1">
    <citation type="submission" date="2014-11" db="EMBL/GenBank/DDBJ databases">
        <authorList>
            <person name="Amaro Gonzalez C."/>
        </authorList>
    </citation>
    <scope>NUCLEOTIDE SEQUENCE</scope>
</reference>
<dbReference type="AlphaFoldDB" id="A0A0E9QZ62"/>
<evidence type="ECO:0000313" key="1">
    <source>
        <dbReference type="EMBL" id="JAH21530.1"/>
    </source>
</evidence>
<organism evidence="1">
    <name type="scientific">Anguilla anguilla</name>
    <name type="common">European freshwater eel</name>
    <name type="synonym">Muraena anguilla</name>
    <dbReference type="NCBI Taxonomy" id="7936"/>
    <lineage>
        <taxon>Eukaryota</taxon>
        <taxon>Metazoa</taxon>
        <taxon>Chordata</taxon>
        <taxon>Craniata</taxon>
        <taxon>Vertebrata</taxon>
        <taxon>Euteleostomi</taxon>
        <taxon>Actinopterygii</taxon>
        <taxon>Neopterygii</taxon>
        <taxon>Teleostei</taxon>
        <taxon>Anguilliformes</taxon>
        <taxon>Anguillidae</taxon>
        <taxon>Anguilla</taxon>
    </lineage>
</organism>
<sequence>MLCRSVIYHDWAYISLYLTNPSLLTFHPVFQPKHSCH</sequence>
<name>A0A0E9QZ62_ANGAN</name>
<accession>A0A0E9QZ62</accession>
<reference evidence="1" key="2">
    <citation type="journal article" date="2015" name="Fish Shellfish Immunol.">
        <title>Early steps in the European eel (Anguilla anguilla)-Vibrio vulnificus interaction in the gills: Role of the RtxA13 toxin.</title>
        <authorList>
            <person name="Callol A."/>
            <person name="Pajuelo D."/>
            <person name="Ebbesson L."/>
            <person name="Teles M."/>
            <person name="MacKenzie S."/>
            <person name="Amaro C."/>
        </authorList>
    </citation>
    <scope>NUCLEOTIDE SEQUENCE</scope>
</reference>
<protein>
    <submittedName>
        <fullName evidence="1">Uncharacterized protein</fullName>
    </submittedName>
</protein>
<proteinExistence type="predicted"/>
<dbReference type="EMBL" id="GBXM01087047">
    <property type="protein sequence ID" value="JAH21530.1"/>
    <property type="molecule type" value="Transcribed_RNA"/>
</dbReference>